<dbReference type="Gene3D" id="1.20.1250.20">
    <property type="entry name" value="MFS general substrate transporter like domains"/>
    <property type="match status" value="1"/>
</dbReference>
<evidence type="ECO:0000256" key="1">
    <source>
        <dbReference type="ARBA" id="ARBA00004141"/>
    </source>
</evidence>
<dbReference type="EMBL" id="MNZM01000082">
    <property type="protein sequence ID" value="OIP83523.1"/>
    <property type="molecule type" value="Genomic_DNA"/>
</dbReference>
<keyword evidence="5 7" id="KW-1133">Transmembrane helix</keyword>
<dbReference type="InterPro" id="IPR011701">
    <property type="entry name" value="MFS"/>
</dbReference>
<keyword evidence="4 7" id="KW-0812">Transmembrane</keyword>
<dbReference type="GO" id="GO:0016020">
    <property type="term" value="C:membrane"/>
    <property type="evidence" value="ECO:0007669"/>
    <property type="project" value="UniProtKB-SubCell"/>
</dbReference>
<dbReference type="AlphaFoldDB" id="A0A1J5HGF2"/>
<evidence type="ECO:0000259" key="8">
    <source>
        <dbReference type="PROSITE" id="PS50850"/>
    </source>
</evidence>
<sequence length="113" mass="12351">MGFGIILPLLPYIAEKYQANPFQIGMLTASYSFFQLVASPIIGRLSDRYGRKKILIISQFGSAVGYLLLGIAGNLPLLFISRIVDGITGGNISIAQAYIADVTDKKIVPKEWE</sequence>
<proteinExistence type="inferred from homology"/>
<dbReference type="PRINTS" id="PR01035">
    <property type="entry name" value="TCRTETA"/>
</dbReference>
<evidence type="ECO:0000313" key="10">
    <source>
        <dbReference type="Proteomes" id="UP000183758"/>
    </source>
</evidence>
<dbReference type="SUPFAM" id="SSF103473">
    <property type="entry name" value="MFS general substrate transporter"/>
    <property type="match status" value="1"/>
</dbReference>
<evidence type="ECO:0000256" key="3">
    <source>
        <dbReference type="ARBA" id="ARBA00022448"/>
    </source>
</evidence>
<feature type="transmembrane region" description="Helical" evidence="7">
    <location>
        <begin position="54"/>
        <end position="72"/>
    </location>
</feature>
<dbReference type="InterPro" id="IPR001958">
    <property type="entry name" value="Tet-R_TetA/multi-R_MdtG-like"/>
</dbReference>
<dbReference type="PANTHER" id="PTHR23504:SF15">
    <property type="entry name" value="MAJOR FACILITATOR SUPERFAMILY (MFS) PROFILE DOMAIN-CONTAINING PROTEIN"/>
    <property type="match status" value="1"/>
</dbReference>
<dbReference type="PANTHER" id="PTHR23504">
    <property type="entry name" value="MAJOR FACILITATOR SUPERFAMILY DOMAIN-CONTAINING PROTEIN 10"/>
    <property type="match status" value="1"/>
</dbReference>
<comment type="caution">
    <text evidence="9">The sequence shown here is derived from an EMBL/GenBank/DDBJ whole genome shotgun (WGS) entry which is preliminary data.</text>
</comment>
<protein>
    <recommendedName>
        <fullName evidence="8">Major facilitator superfamily (MFS) profile domain-containing protein</fullName>
    </recommendedName>
</protein>
<comment type="similarity">
    <text evidence="2">Belongs to the major facilitator superfamily. TCR/Tet family.</text>
</comment>
<dbReference type="Pfam" id="PF07690">
    <property type="entry name" value="MFS_1"/>
    <property type="match status" value="1"/>
</dbReference>
<evidence type="ECO:0000256" key="5">
    <source>
        <dbReference type="ARBA" id="ARBA00022989"/>
    </source>
</evidence>
<organism evidence="9 10">
    <name type="scientific">Candidatus Roizmanbacteria bacterium CG2_30_33_16</name>
    <dbReference type="NCBI Taxonomy" id="1805340"/>
    <lineage>
        <taxon>Bacteria</taxon>
        <taxon>Candidatus Roizmaniibacteriota</taxon>
    </lineage>
</organism>
<dbReference type="InterPro" id="IPR020846">
    <property type="entry name" value="MFS_dom"/>
</dbReference>
<evidence type="ECO:0000256" key="7">
    <source>
        <dbReference type="SAM" id="Phobius"/>
    </source>
</evidence>
<comment type="subcellular location">
    <subcellularLocation>
        <location evidence="1">Membrane</location>
        <topology evidence="1">Multi-pass membrane protein</topology>
    </subcellularLocation>
</comment>
<dbReference type="InterPro" id="IPR005829">
    <property type="entry name" value="Sugar_transporter_CS"/>
</dbReference>
<dbReference type="GO" id="GO:0022857">
    <property type="term" value="F:transmembrane transporter activity"/>
    <property type="evidence" value="ECO:0007669"/>
    <property type="project" value="InterPro"/>
</dbReference>
<keyword evidence="6 7" id="KW-0472">Membrane</keyword>
<feature type="transmembrane region" description="Helical" evidence="7">
    <location>
        <begin position="22"/>
        <end position="42"/>
    </location>
</feature>
<evidence type="ECO:0000313" key="9">
    <source>
        <dbReference type="EMBL" id="OIP83523.1"/>
    </source>
</evidence>
<dbReference type="PROSITE" id="PS00216">
    <property type="entry name" value="SUGAR_TRANSPORT_1"/>
    <property type="match status" value="1"/>
</dbReference>
<reference evidence="9 10" key="1">
    <citation type="journal article" date="2016" name="Environ. Microbiol.">
        <title>Genomic resolution of a cold subsurface aquifer community provides metabolic insights for novel microbes adapted to high CO concentrations.</title>
        <authorList>
            <person name="Probst A.J."/>
            <person name="Castelle C.J."/>
            <person name="Singh A."/>
            <person name="Brown C.T."/>
            <person name="Anantharaman K."/>
            <person name="Sharon I."/>
            <person name="Hug L.A."/>
            <person name="Burstein D."/>
            <person name="Emerson J.B."/>
            <person name="Thomas B.C."/>
            <person name="Banfield J.F."/>
        </authorList>
    </citation>
    <scope>NUCLEOTIDE SEQUENCE [LARGE SCALE GENOMIC DNA]</scope>
    <source>
        <strain evidence="9">CG2_30_33_16</strain>
    </source>
</reference>
<dbReference type="InterPro" id="IPR036259">
    <property type="entry name" value="MFS_trans_sf"/>
</dbReference>
<feature type="domain" description="Major facilitator superfamily (MFS) profile" evidence="8">
    <location>
        <begin position="1"/>
        <end position="113"/>
    </location>
</feature>
<name>A0A1J5HGF2_9BACT</name>
<evidence type="ECO:0000256" key="4">
    <source>
        <dbReference type="ARBA" id="ARBA00022692"/>
    </source>
</evidence>
<dbReference type="PROSITE" id="PS50850">
    <property type="entry name" value="MFS"/>
    <property type="match status" value="1"/>
</dbReference>
<keyword evidence="3" id="KW-0813">Transport</keyword>
<evidence type="ECO:0000256" key="6">
    <source>
        <dbReference type="ARBA" id="ARBA00023136"/>
    </source>
</evidence>
<accession>A0A1J5HGF2</accession>
<evidence type="ECO:0000256" key="2">
    <source>
        <dbReference type="ARBA" id="ARBA00007520"/>
    </source>
</evidence>
<gene>
    <name evidence="9" type="ORF">AUK04_03350</name>
</gene>
<dbReference type="Proteomes" id="UP000183758">
    <property type="component" value="Unassembled WGS sequence"/>
</dbReference>